<dbReference type="InterPro" id="IPR036291">
    <property type="entry name" value="NAD(P)-bd_dom_sf"/>
</dbReference>
<sequence>MAIAMTEPRKTKVLLYGLGAIGGFYAFILSRDSSVELSVVARSNLEVVKKNVSLCPDFLESLLMKFTVLSCPHKIATTYDYIICAHKAISPGLDPNDFRSVANMDTTFVILQNGVGNEEPFRNAFPYCSIVSCVIWVGATQDSPGVIRHTASEHTDIGLYPNPRLEAEVEETRLEGFAAMLRAGGTPYTISDDIQVKRWEKVVWNVAWNPLTTLTMQDTQQWLSSSKESVSVTKRLMREVIGVARRSGVALEYGLVDILMERIQGMPGIESSMQVDAREGRRLEVDVILGTPMRKAREYGMDVPTLATVYALTVAVDMRIKQALGGLG</sequence>
<dbReference type="Gene3D" id="1.10.1040.10">
    <property type="entry name" value="N-(1-d-carboxylethyl)-l-norvaline Dehydrogenase, domain 2"/>
    <property type="match status" value="1"/>
</dbReference>
<dbReference type="SUPFAM" id="SSF48179">
    <property type="entry name" value="6-phosphogluconate dehydrogenase C-terminal domain-like"/>
    <property type="match status" value="1"/>
</dbReference>
<evidence type="ECO:0000256" key="2">
    <source>
        <dbReference type="ARBA" id="ARBA00022857"/>
    </source>
</evidence>
<comment type="catalytic activity">
    <reaction evidence="4">
        <text>(R)-pantoate + NADP(+) = 2-dehydropantoate + NADPH + H(+)</text>
        <dbReference type="Rhea" id="RHEA:16233"/>
        <dbReference type="ChEBI" id="CHEBI:11561"/>
        <dbReference type="ChEBI" id="CHEBI:15378"/>
        <dbReference type="ChEBI" id="CHEBI:15980"/>
        <dbReference type="ChEBI" id="CHEBI:57783"/>
        <dbReference type="ChEBI" id="CHEBI:58349"/>
        <dbReference type="EC" id="1.1.1.169"/>
    </reaction>
</comment>
<evidence type="ECO:0000256" key="4">
    <source>
        <dbReference type="RuleBase" id="RU362068"/>
    </source>
</evidence>
<dbReference type="InterPro" id="IPR051402">
    <property type="entry name" value="KPR-Related"/>
</dbReference>
<dbReference type="InterPro" id="IPR013332">
    <property type="entry name" value="KPR_N"/>
</dbReference>
<dbReference type="FunFam" id="3.40.50.720:FF:000609">
    <property type="entry name" value="2-dehydropantoate 2-reductase"/>
    <property type="match status" value="1"/>
</dbReference>
<keyword evidence="5" id="KW-0472">Membrane</keyword>
<comment type="caution">
    <text evidence="8">The sequence shown here is derived from an EMBL/GenBank/DDBJ whole genome shotgun (WGS) entry which is preliminary data.</text>
</comment>
<keyword evidence="5" id="KW-1133">Transmembrane helix</keyword>
<dbReference type="SUPFAM" id="SSF51735">
    <property type="entry name" value="NAD(P)-binding Rossmann-fold domains"/>
    <property type="match status" value="1"/>
</dbReference>
<dbReference type="GO" id="GO:0015940">
    <property type="term" value="P:pantothenate biosynthetic process"/>
    <property type="evidence" value="ECO:0007669"/>
    <property type="project" value="InterPro"/>
</dbReference>
<dbReference type="PANTHER" id="PTHR21708">
    <property type="entry name" value="PROBABLE 2-DEHYDROPANTOATE 2-REDUCTASE"/>
    <property type="match status" value="1"/>
</dbReference>
<protein>
    <recommendedName>
        <fullName evidence="4">2-dehydropantoate 2-reductase</fullName>
        <ecNumber evidence="4">1.1.1.169</ecNumber>
    </recommendedName>
    <alternativeName>
        <fullName evidence="4">Ketopantoate reductase</fullName>
    </alternativeName>
</protein>
<feature type="domain" description="Ketopantoate reductase N-terminal" evidence="6">
    <location>
        <begin position="14"/>
        <end position="161"/>
    </location>
</feature>
<evidence type="ECO:0000256" key="5">
    <source>
        <dbReference type="SAM" id="Phobius"/>
    </source>
</evidence>
<evidence type="ECO:0000256" key="3">
    <source>
        <dbReference type="ARBA" id="ARBA00023002"/>
    </source>
</evidence>
<keyword evidence="3 4" id="KW-0560">Oxidoreductase</keyword>
<dbReference type="Pfam" id="PF02558">
    <property type="entry name" value="ApbA"/>
    <property type="match status" value="1"/>
</dbReference>
<dbReference type="FunFam" id="1.10.1040.10:FF:000017">
    <property type="entry name" value="2-dehydropantoate 2-reductase"/>
    <property type="match status" value="1"/>
</dbReference>
<dbReference type="InterPro" id="IPR003710">
    <property type="entry name" value="ApbA"/>
</dbReference>
<feature type="transmembrane region" description="Helical" evidence="5">
    <location>
        <begin position="12"/>
        <end position="29"/>
    </location>
</feature>
<proteinExistence type="inferred from homology"/>
<dbReference type="PANTHER" id="PTHR21708:SF40">
    <property type="entry name" value="REDUCTASE FAMILY PROTEIN, PUTATIVE (AFU_ORTHOLOGUE AFUA_2G14497)-RELATED"/>
    <property type="match status" value="1"/>
</dbReference>
<dbReference type="Pfam" id="PF08546">
    <property type="entry name" value="ApbA_C"/>
    <property type="match status" value="1"/>
</dbReference>
<dbReference type="NCBIfam" id="TIGR00745">
    <property type="entry name" value="apbA_panE"/>
    <property type="match status" value="1"/>
</dbReference>
<dbReference type="Gene3D" id="3.40.50.720">
    <property type="entry name" value="NAD(P)-binding Rossmann-like Domain"/>
    <property type="match status" value="1"/>
</dbReference>
<gene>
    <name evidence="8" type="ORF">D6C84_04462</name>
</gene>
<evidence type="ECO:0000259" key="7">
    <source>
        <dbReference type="Pfam" id="PF08546"/>
    </source>
</evidence>
<evidence type="ECO:0000256" key="1">
    <source>
        <dbReference type="ARBA" id="ARBA00007870"/>
    </source>
</evidence>
<dbReference type="AlphaFoldDB" id="A0A4S9XZR8"/>
<feature type="domain" description="Ketopantoate reductase C-terminal" evidence="7">
    <location>
        <begin position="193"/>
        <end position="313"/>
    </location>
</feature>
<dbReference type="InterPro" id="IPR008927">
    <property type="entry name" value="6-PGluconate_DH-like_C_sf"/>
</dbReference>
<evidence type="ECO:0000313" key="9">
    <source>
        <dbReference type="Proteomes" id="UP000310039"/>
    </source>
</evidence>
<keyword evidence="2 4" id="KW-0521">NADP</keyword>
<dbReference type="EMBL" id="QZBT01000050">
    <property type="protein sequence ID" value="THZ84063.1"/>
    <property type="molecule type" value="Genomic_DNA"/>
</dbReference>
<dbReference type="InterPro" id="IPR013328">
    <property type="entry name" value="6PGD_dom2"/>
</dbReference>
<organism evidence="8 9">
    <name type="scientific">Aureobasidium pullulans</name>
    <name type="common">Black yeast</name>
    <name type="synonym">Pullularia pullulans</name>
    <dbReference type="NCBI Taxonomy" id="5580"/>
    <lineage>
        <taxon>Eukaryota</taxon>
        <taxon>Fungi</taxon>
        <taxon>Dikarya</taxon>
        <taxon>Ascomycota</taxon>
        <taxon>Pezizomycotina</taxon>
        <taxon>Dothideomycetes</taxon>
        <taxon>Dothideomycetidae</taxon>
        <taxon>Dothideales</taxon>
        <taxon>Saccotheciaceae</taxon>
        <taxon>Aureobasidium</taxon>
    </lineage>
</organism>
<name>A0A4S9XZR8_AURPU</name>
<dbReference type="GO" id="GO:0008677">
    <property type="term" value="F:2-dehydropantoate 2-reductase activity"/>
    <property type="evidence" value="ECO:0007669"/>
    <property type="project" value="UniProtKB-EC"/>
</dbReference>
<comment type="function">
    <text evidence="4">Catalyzes the NADPH-dependent reduction of ketopantoate into pantoic acid.</text>
</comment>
<dbReference type="GO" id="GO:0005737">
    <property type="term" value="C:cytoplasm"/>
    <property type="evidence" value="ECO:0007669"/>
    <property type="project" value="TreeGrafter"/>
</dbReference>
<dbReference type="InterPro" id="IPR013752">
    <property type="entry name" value="KPA_reductase"/>
</dbReference>
<keyword evidence="5" id="KW-0812">Transmembrane</keyword>
<reference evidence="8 9" key="1">
    <citation type="submission" date="2018-10" db="EMBL/GenBank/DDBJ databases">
        <title>Fifty Aureobasidium pullulans genomes reveal a recombining polyextremotolerant generalist.</title>
        <authorList>
            <person name="Gostincar C."/>
            <person name="Turk M."/>
            <person name="Zajc J."/>
            <person name="Gunde-Cimerman N."/>
        </authorList>
    </citation>
    <scope>NUCLEOTIDE SEQUENCE [LARGE SCALE GENOMIC DNA]</scope>
    <source>
        <strain evidence="8 9">EXF-3403</strain>
    </source>
</reference>
<comment type="similarity">
    <text evidence="1 4">Belongs to the ketopantoate reductase family.</text>
</comment>
<accession>A0A4S9XZR8</accession>
<dbReference type="EC" id="1.1.1.169" evidence="4"/>
<evidence type="ECO:0000313" key="8">
    <source>
        <dbReference type="EMBL" id="THZ84063.1"/>
    </source>
</evidence>
<evidence type="ECO:0000259" key="6">
    <source>
        <dbReference type="Pfam" id="PF02558"/>
    </source>
</evidence>
<dbReference type="Proteomes" id="UP000310039">
    <property type="component" value="Unassembled WGS sequence"/>
</dbReference>